<dbReference type="EMBL" id="JAAGOA010000008">
    <property type="protein sequence ID" value="NEE01059.1"/>
    <property type="molecule type" value="Genomic_DNA"/>
</dbReference>
<comment type="caution">
    <text evidence="6">The sequence shown here is derived from an EMBL/GenBank/DDBJ whole genome shotgun (WGS) entry which is preliminary data.</text>
</comment>
<feature type="domain" description="HTH tetR-type" evidence="5">
    <location>
        <begin position="9"/>
        <end position="69"/>
    </location>
</feature>
<keyword evidence="1" id="KW-0805">Transcription regulation</keyword>
<dbReference type="PANTHER" id="PTHR30055">
    <property type="entry name" value="HTH-TYPE TRANSCRIPTIONAL REGULATOR RUTR"/>
    <property type="match status" value="1"/>
</dbReference>
<dbReference type="PANTHER" id="PTHR30055:SF234">
    <property type="entry name" value="HTH-TYPE TRANSCRIPTIONAL REGULATOR BETI"/>
    <property type="match status" value="1"/>
</dbReference>
<evidence type="ECO:0000313" key="7">
    <source>
        <dbReference type="Proteomes" id="UP000475214"/>
    </source>
</evidence>
<dbReference type="GO" id="GO:0000976">
    <property type="term" value="F:transcription cis-regulatory region binding"/>
    <property type="evidence" value="ECO:0007669"/>
    <property type="project" value="TreeGrafter"/>
</dbReference>
<accession>A0A6L9S7J6</accession>
<evidence type="ECO:0000256" key="1">
    <source>
        <dbReference type="ARBA" id="ARBA00023015"/>
    </source>
</evidence>
<dbReference type="Proteomes" id="UP000475214">
    <property type="component" value="Unassembled WGS sequence"/>
</dbReference>
<evidence type="ECO:0000256" key="3">
    <source>
        <dbReference type="ARBA" id="ARBA00023163"/>
    </source>
</evidence>
<evidence type="ECO:0000256" key="4">
    <source>
        <dbReference type="PROSITE-ProRule" id="PRU00335"/>
    </source>
</evidence>
<dbReference type="SUPFAM" id="SSF46689">
    <property type="entry name" value="Homeodomain-like"/>
    <property type="match status" value="1"/>
</dbReference>
<keyword evidence="7" id="KW-1185">Reference proteome</keyword>
<dbReference type="Pfam" id="PF00440">
    <property type="entry name" value="TetR_N"/>
    <property type="match status" value="1"/>
</dbReference>
<keyword evidence="3" id="KW-0804">Transcription</keyword>
<gene>
    <name evidence="6" type="ORF">G1H10_12865</name>
</gene>
<keyword evidence="2 4" id="KW-0238">DNA-binding</keyword>
<sequence length="207" mass="23201">MGLREQKKEQTRARLTETAWRLAAERGFERVTVAEIARAAEVSEATVFNYFRTKEDVFYAPLEAFGDRLIEAVRTRPAETSPLDAVRDFLMQSHGLLGRLEPNEEEARERLHSMVRVISESPALLDREQRAFARYTEDLATLLAEEAGEGDPVASAVVAHALIGVHRSLVGYVRQRVLAGASLPRVADEVRDHCRRSFSLLESGLGR</sequence>
<reference evidence="6 7" key="1">
    <citation type="submission" date="2020-02" db="EMBL/GenBank/DDBJ databases">
        <authorList>
            <person name="Li X.-J."/>
            <person name="Han X.-M."/>
        </authorList>
    </citation>
    <scope>NUCLEOTIDE SEQUENCE [LARGE SCALE GENOMIC DNA]</scope>
    <source>
        <strain evidence="6 7">CCTCC AB 2017055</strain>
    </source>
</reference>
<name>A0A6L9S7J6_9ACTN</name>
<proteinExistence type="predicted"/>
<dbReference type="Gene3D" id="1.10.10.60">
    <property type="entry name" value="Homeodomain-like"/>
    <property type="match status" value="1"/>
</dbReference>
<organism evidence="6 7">
    <name type="scientific">Phytoactinopolyspora halotolerans</name>
    <dbReference type="NCBI Taxonomy" id="1981512"/>
    <lineage>
        <taxon>Bacteria</taxon>
        <taxon>Bacillati</taxon>
        <taxon>Actinomycetota</taxon>
        <taxon>Actinomycetes</taxon>
        <taxon>Jiangellales</taxon>
        <taxon>Jiangellaceae</taxon>
        <taxon>Phytoactinopolyspora</taxon>
    </lineage>
</organism>
<protein>
    <submittedName>
        <fullName evidence="6">TetR/AcrR family transcriptional regulator</fullName>
    </submittedName>
</protein>
<dbReference type="InterPro" id="IPR001647">
    <property type="entry name" value="HTH_TetR"/>
</dbReference>
<evidence type="ECO:0000313" key="6">
    <source>
        <dbReference type="EMBL" id="NEE01059.1"/>
    </source>
</evidence>
<dbReference type="Gene3D" id="1.10.357.10">
    <property type="entry name" value="Tetracycline Repressor, domain 2"/>
    <property type="match status" value="1"/>
</dbReference>
<evidence type="ECO:0000259" key="5">
    <source>
        <dbReference type="PROSITE" id="PS50977"/>
    </source>
</evidence>
<dbReference type="PRINTS" id="PR00455">
    <property type="entry name" value="HTHTETR"/>
</dbReference>
<dbReference type="AlphaFoldDB" id="A0A6L9S7J6"/>
<dbReference type="PROSITE" id="PS01081">
    <property type="entry name" value="HTH_TETR_1"/>
    <property type="match status" value="1"/>
</dbReference>
<dbReference type="PROSITE" id="PS50977">
    <property type="entry name" value="HTH_TETR_2"/>
    <property type="match status" value="1"/>
</dbReference>
<evidence type="ECO:0000256" key="2">
    <source>
        <dbReference type="ARBA" id="ARBA00023125"/>
    </source>
</evidence>
<dbReference type="RefSeq" id="WP_163738038.1">
    <property type="nucleotide sequence ID" value="NZ_JAAGOA010000008.1"/>
</dbReference>
<dbReference type="InterPro" id="IPR009057">
    <property type="entry name" value="Homeodomain-like_sf"/>
</dbReference>
<dbReference type="InterPro" id="IPR023772">
    <property type="entry name" value="DNA-bd_HTH_TetR-type_CS"/>
</dbReference>
<dbReference type="InterPro" id="IPR050109">
    <property type="entry name" value="HTH-type_TetR-like_transc_reg"/>
</dbReference>
<feature type="DNA-binding region" description="H-T-H motif" evidence="4">
    <location>
        <begin position="32"/>
        <end position="51"/>
    </location>
</feature>
<dbReference type="GO" id="GO:0003700">
    <property type="term" value="F:DNA-binding transcription factor activity"/>
    <property type="evidence" value="ECO:0007669"/>
    <property type="project" value="TreeGrafter"/>
</dbReference>